<dbReference type="Proteomes" id="UP001177670">
    <property type="component" value="Unassembled WGS sequence"/>
</dbReference>
<evidence type="ECO:0000313" key="1">
    <source>
        <dbReference type="EMBL" id="KAK1130071.1"/>
    </source>
</evidence>
<dbReference type="EMBL" id="JAHYIQ010000008">
    <property type="protein sequence ID" value="KAK1130071.1"/>
    <property type="molecule type" value="Genomic_DNA"/>
</dbReference>
<accession>A0AA40G2Z5</accession>
<proteinExistence type="predicted"/>
<dbReference type="AlphaFoldDB" id="A0AA40G2Z5"/>
<sequence>MERLRMGLRGVNVSVAVRQPSEGVIREFLQHQPSFLSVLWKNPSTRVTNVAGPSSKAQGPRKHWSRITLVNNYSQLTVWSRRTWTRSGYAIGGHENTDQPRRLKDGRNWQVRGVVFGRAKRNGFQGFLAWQGPVSVRTTTARANGTALSAWRVKSTAPLCPRRLNWFGSPPRGFGLVG</sequence>
<keyword evidence="2" id="KW-1185">Reference proteome</keyword>
<name>A0AA40G2Z5_9HYME</name>
<comment type="caution">
    <text evidence="1">The sequence shown here is derived from an EMBL/GenBank/DDBJ whole genome shotgun (WGS) entry which is preliminary data.</text>
</comment>
<evidence type="ECO:0000313" key="2">
    <source>
        <dbReference type="Proteomes" id="UP001177670"/>
    </source>
</evidence>
<gene>
    <name evidence="1" type="ORF">K0M31_019755</name>
</gene>
<organism evidence="1 2">
    <name type="scientific">Melipona bicolor</name>
    <dbReference type="NCBI Taxonomy" id="60889"/>
    <lineage>
        <taxon>Eukaryota</taxon>
        <taxon>Metazoa</taxon>
        <taxon>Ecdysozoa</taxon>
        <taxon>Arthropoda</taxon>
        <taxon>Hexapoda</taxon>
        <taxon>Insecta</taxon>
        <taxon>Pterygota</taxon>
        <taxon>Neoptera</taxon>
        <taxon>Endopterygota</taxon>
        <taxon>Hymenoptera</taxon>
        <taxon>Apocrita</taxon>
        <taxon>Aculeata</taxon>
        <taxon>Apoidea</taxon>
        <taxon>Anthophila</taxon>
        <taxon>Apidae</taxon>
        <taxon>Melipona</taxon>
    </lineage>
</organism>
<reference evidence="1" key="1">
    <citation type="submission" date="2021-10" db="EMBL/GenBank/DDBJ databases">
        <title>Melipona bicolor Genome sequencing and assembly.</title>
        <authorList>
            <person name="Araujo N.S."/>
            <person name="Arias M.C."/>
        </authorList>
    </citation>
    <scope>NUCLEOTIDE SEQUENCE</scope>
    <source>
        <strain evidence="1">USP_2M_L1-L4_2017</strain>
        <tissue evidence="1">Whole body</tissue>
    </source>
</reference>
<protein>
    <submittedName>
        <fullName evidence="1">Uncharacterized protein</fullName>
    </submittedName>
</protein>